<dbReference type="EMBL" id="CP042326">
    <property type="protein sequence ID" value="QDZ39826.1"/>
    <property type="molecule type" value="Genomic_DNA"/>
</dbReference>
<proteinExistence type="predicted"/>
<keyword evidence="2" id="KW-1185">Reference proteome</keyword>
<organism evidence="1 2">
    <name type="scientific">Euhalothece natronophila Z-M001</name>
    <dbReference type="NCBI Taxonomy" id="522448"/>
    <lineage>
        <taxon>Bacteria</taxon>
        <taxon>Bacillati</taxon>
        <taxon>Cyanobacteriota</taxon>
        <taxon>Cyanophyceae</taxon>
        <taxon>Oscillatoriophycideae</taxon>
        <taxon>Chroococcales</taxon>
        <taxon>Halothecacae</taxon>
        <taxon>Halothece cluster</taxon>
        <taxon>Euhalothece</taxon>
    </lineage>
</organism>
<dbReference type="RefSeq" id="WP_146295423.1">
    <property type="nucleotide sequence ID" value="NZ_CP042326.1"/>
</dbReference>
<dbReference type="AlphaFoldDB" id="A0A5B8NLD3"/>
<protein>
    <submittedName>
        <fullName evidence="1">Uncharacterized protein</fullName>
    </submittedName>
</protein>
<evidence type="ECO:0000313" key="1">
    <source>
        <dbReference type="EMBL" id="QDZ39826.1"/>
    </source>
</evidence>
<gene>
    <name evidence="1" type="ORF">FRE64_07650</name>
</gene>
<reference evidence="1" key="1">
    <citation type="submission" date="2019-08" db="EMBL/GenBank/DDBJ databases">
        <title>Carotenoids and Carotenoid Binding Proteins in the Halophilic Cyanobacterium Euhalothece sp. ZM00.</title>
        <authorList>
            <person name="Cho S.M."/>
            <person name="Song J.Y."/>
            <person name="Park Y.-I."/>
        </authorList>
    </citation>
    <scope>NUCLEOTIDE SEQUENCE [LARGE SCALE GENOMIC DNA]</scope>
    <source>
        <strain evidence="1">Z-M001</strain>
    </source>
</reference>
<evidence type="ECO:0000313" key="2">
    <source>
        <dbReference type="Proteomes" id="UP000318453"/>
    </source>
</evidence>
<name>A0A5B8NLD3_9CHRO</name>
<accession>A0A5B8NLD3</accession>
<dbReference type="KEGG" id="enn:FRE64_07650"/>
<dbReference type="Proteomes" id="UP000318453">
    <property type="component" value="Chromosome"/>
</dbReference>
<sequence>MAKLRKKKKGFGKQELREYKVKSFVSQLKRIIDNNDDNLPCFVAECRFLPELKKAVAILENTPKYNRYLYSGFYRPNDFKEVLSTGLWLNSPKKRLELKAKIETCEPHHVLIMLISPEAQKDLLKEEKAQNLKS</sequence>